<keyword evidence="6" id="KW-0411">Iron-sulfur</keyword>
<dbReference type="InterPro" id="IPR007197">
    <property type="entry name" value="rSAM"/>
</dbReference>
<dbReference type="STRING" id="1441930.Z042_10830"/>
<proteinExistence type="predicted"/>
<keyword evidence="2" id="KW-0004">4Fe-4S</keyword>
<dbReference type="InterPro" id="IPR058240">
    <property type="entry name" value="rSAM_sf"/>
</dbReference>
<dbReference type="NCBIfam" id="TIGR04085">
    <property type="entry name" value="rSAM_more_4Fe4S"/>
    <property type="match status" value="1"/>
</dbReference>
<evidence type="ECO:0000313" key="8">
    <source>
        <dbReference type="EMBL" id="AHG22754.1"/>
    </source>
</evidence>
<dbReference type="InterPro" id="IPR023885">
    <property type="entry name" value="4Fe4S-binding_SPASM_dom"/>
</dbReference>
<dbReference type="Pfam" id="PF04055">
    <property type="entry name" value="Radical_SAM"/>
    <property type="match status" value="1"/>
</dbReference>
<reference evidence="8 9" key="2">
    <citation type="submission" date="2015-03" db="EMBL/GenBank/DDBJ databases">
        <authorList>
            <person name="Chan K.-G."/>
        </authorList>
    </citation>
    <scope>NUCLEOTIDE SEQUENCE [LARGE SCALE GENOMIC DNA]</scope>
    <source>
        <strain evidence="8 9">RB-25</strain>
    </source>
</reference>
<dbReference type="CDD" id="cd01335">
    <property type="entry name" value="Radical_SAM"/>
    <property type="match status" value="1"/>
</dbReference>
<dbReference type="PIRSF" id="PIRSF037420">
    <property type="entry name" value="PQQ_syn_pqqE"/>
    <property type="match status" value="1"/>
</dbReference>
<protein>
    <recommendedName>
        <fullName evidence="7">Radical SAM core domain-containing protein</fullName>
    </recommendedName>
</protein>
<dbReference type="PATRIC" id="fig|1441930.4.peg.2165"/>
<sequence>MDVQAAAGAAVAVINGQRIPCRQIDSVNPVRLKRLTVQWHITDRCNLRCQHCYQDSYRQRGPELTDLKRIAQQVFELHRQVGGDSPIPLQLTLTGGEPCSHPDFPALLDYLASQPSAPSLAILSNGSAIDEQWAARFSRLNVKFVQLSLEGSEHTHDKIRGRGHFQQVITATKHLTDAGVRVLWSFTAHSQNSQEFTQVAELAYHAKVNRLWSDRMIPTDHRDTLLTLNAQQTSDYFQQMVLARERLQAKADNQTEVAMIRALQFQQAGSQPYRCSAGAELITIMPDGNILPCRRLPISVGNLWERPLTEIYHQAPQLRQLRGASAPQECSSCLYRTNCRGGLRCLAYAVYHDPYRADPACHYKAKE</sequence>
<dbReference type="InterPro" id="IPR013785">
    <property type="entry name" value="Aldolase_TIM"/>
</dbReference>
<evidence type="ECO:0000256" key="3">
    <source>
        <dbReference type="ARBA" id="ARBA00022691"/>
    </source>
</evidence>
<dbReference type="PANTHER" id="PTHR11228:SF7">
    <property type="entry name" value="PQQA PEPTIDE CYCLASE"/>
    <property type="match status" value="1"/>
</dbReference>
<dbReference type="Pfam" id="PF13186">
    <property type="entry name" value="SPASM"/>
    <property type="match status" value="1"/>
</dbReference>
<dbReference type="SFLD" id="SFLDS00029">
    <property type="entry name" value="Radical_SAM"/>
    <property type="match status" value="1"/>
</dbReference>
<dbReference type="SFLD" id="SFLDG01067">
    <property type="entry name" value="SPASM/twitch_domain_containing"/>
    <property type="match status" value="1"/>
</dbReference>
<keyword evidence="3" id="KW-0949">S-adenosyl-L-methionine</keyword>
<dbReference type="InterPro" id="IPR006638">
    <property type="entry name" value="Elp3/MiaA/NifB-like_rSAM"/>
</dbReference>
<dbReference type="SFLD" id="SFLDG01386">
    <property type="entry name" value="main_SPASM_domain-containing"/>
    <property type="match status" value="1"/>
</dbReference>
<organism evidence="8 9">
    <name type="scientific">Chania multitudinisentens RB-25</name>
    <dbReference type="NCBI Taxonomy" id="1441930"/>
    <lineage>
        <taxon>Bacteria</taxon>
        <taxon>Pseudomonadati</taxon>
        <taxon>Pseudomonadota</taxon>
        <taxon>Gammaproteobacteria</taxon>
        <taxon>Enterobacterales</taxon>
        <taxon>Yersiniaceae</taxon>
        <taxon>Chania</taxon>
    </lineage>
</organism>
<keyword evidence="9" id="KW-1185">Reference proteome</keyword>
<gene>
    <name evidence="8" type="ORF">Z042_10830</name>
</gene>
<dbReference type="GO" id="GO:0051539">
    <property type="term" value="F:4 iron, 4 sulfur cluster binding"/>
    <property type="evidence" value="ECO:0007669"/>
    <property type="project" value="UniProtKB-KW"/>
</dbReference>
<dbReference type="InterPro" id="IPR050377">
    <property type="entry name" value="Radical_SAM_PqqE_MftC-like"/>
</dbReference>
<keyword evidence="4" id="KW-0479">Metal-binding</keyword>
<dbReference type="EMBL" id="CP007044">
    <property type="protein sequence ID" value="AHG22754.1"/>
    <property type="molecule type" value="Genomic_DNA"/>
</dbReference>
<dbReference type="SMART" id="SM00729">
    <property type="entry name" value="Elp3"/>
    <property type="match status" value="1"/>
</dbReference>
<evidence type="ECO:0000256" key="6">
    <source>
        <dbReference type="ARBA" id="ARBA00023014"/>
    </source>
</evidence>
<dbReference type="eggNOG" id="COG0535">
    <property type="taxonomic scope" value="Bacteria"/>
</dbReference>
<evidence type="ECO:0000259" key="7">
    <source>
        <dbReference type="PROSITE" id="PS51918"/>
    </source>
</evidence>
<feature type="domain" description="Radical SAM core" evidence="7">
    <location>
        <begin position="31"/>
        <end position="266"/>
    </location>
</feature>
<name>W0LJZ6_9GAMM</name>
<dbReference type="SUPFAM" id="SSF102114">
    <property type="entry name" value="Radical SAM enzymes"/>
    <property type="match status" value="1"/>
</dbReference>
<dbReference type="HOGENOM" id="CLU_009273_4_1_6"/>
<dbReference type="KEGG" id="sfo:Z042_10830"/>
<reference evidence="8 9" key="1">
    <citation type="submission" date="2014-01" db="EMBL/GenBank/DDBJ databases">
        <title>Isolation of Serratia multitudinisentens RB-25 from Ex-Landfill site.</title>
        <authorList>
            <person name="Robson E.H.J."/>
        </authorList>
    </citation>
    <scope>NUCLEOTIDE SEQUENCE [LARGE SCALE GENOMIC DNA]</scope>
    <source>
        <strain evidence="8 9">RB-25</strain>
    </source>
</reference>
<dbReference type="Proteomes" id="UP000019030">
    <property type="component" value="Chromosome"/>
</dbReference>
<dbReference type="GO" id="GO:0046872">
    <property type="term" value="F:metal ion binding"/>
    <property type="evidence" value="ECO:0007669"/>
    <property type="project" value="UniProtKB-KW"/>
</dbReference>
<dbReference type="AlphaFoldDB" id="W0LJZ6"/>
<accession>W0LJZ6</accession>
<keyword evidence="5" id="KW-0408">Iron</keyword>
<dbReference type="InterPro" id="IPR017200">
    <property type="entry name" value="PqqE-like"/>
</dbReference>
<evidence type="ECO:0000256" key="1">
    <source>
        <dbReference type="ARBA" id="ARBA00001966"/>
    </source>
</evidence>
<dbReference type="Gene3D" id="3.20.20.70">
    <property type="entry name" value="Aldolase class I"/>
    <property type="match status" value="1"/>
</dbReference>
<evidence type="ECO:0000256" key="5">
    <source>
        <dbReference type="ARBA" id="ARBA00023004"/>
    </source>
</evidence>
<dbReference type="GO" id="GO:0003824">
    <property type="term" value="F:catalytic activity"/>
    <property type="evidence" value="ECO:0007669"/>
    <property type="project" value="InterPro"/>
</dbReference>
<dbReference type="PANTHER" id="PTHR11228">
    <property type="entry name" value="RADICAL SAM DOMAIN PROTEIN"/>
    <property type="match status" value="1"/>
</dbReference>
<evidence type="ECO:0000313" key="9">
    <source>
        <dbReference type="Proteomes" id="UP000019030"/>
    </source>
</evidence>
<comment type="cofactor">
    <cofactor evidence="1">
        <name>[4Fe-4S] cluster</name>
        <dbReference type="ChEBI" id="CHEBI:49883"/>
    </cofactor>
</comment>
<dbReference type="PROSITE" id="PS51918">
    <property type="entry name" value="RADICAL_SAM"/>
    <property type="match status" value="1"/>
</dbReference>
<evidence type="ECO:0000256" key="2">
    <source>
        <dbReference type="ARBA" id="ARBA00022485"/>
    </source>
</evidence>
<evidence type="ECO:0000256" key="4">
    <source>
        <dbReference type="ARBA" id="ARBA00022723"/>
    </source>
</evidence>